<dbReference type="AlphaFoldDB" id="A0A9D2VL00"/>
<evidence type="ECO:0000259" key="8">
    <source>
        <dbReference type="Pfam" id="PF03807"/>
    </source>
</evidence>
<dbReference type="GO" id="GO:0005737">
    <property type="term" value="C:cytoplasm"/>
    <property type="evidence" value="ECO:0007669"/>
    <property type="project" value="UniProtKB-SubCell"/>
</dbReference>
<dbReference type="Pfam" id="PF14748">
    <property type="entry name" value="P5CR_dimer"/>
    <property type="match status" value="1"/>
</dbReference>
<dbReference type="NCBIfam" id="TIGR00112">
    <property type="entry name" value="proC"/>
    <property type="match status" value="1"/>
</dbReference>
<keyword evidence="5" id="KW-0641">Proline biosynthesis</keyword>
<accession>A0A9D2VL00</accession>
<keyword evidence="2 5" id="KW-0521">NADP</keyword>
<dbReference type="InterPro" id="IPR028939">
    <property type="entry name" value="P5C_Rdtase_cat_N"/>
</dbReference>
<feature type="domain" description="Pyrroline-5-carboxylate reductase dimerisation" evidence="9">
    <location>
        <begin position="169"/>
        <end position="263"/>
    </location>
</feature>
<dbReference type="InterPro" id="IPR029036">
    <property type="entry name" value="P5CR_dimer"/>
</dbReference>
<dbReference type="Pfam" id="PF03807">
    <property type="entry name" value="F420_oxidored"/>
    <property type="match status" value="1"/>
</dbReference>
<evidence type="ECO:0000256" key="4">
    <source>
        <dbReference type="ARBA" id="ARBA00058118"/>
    </source>
</evidence>
<dbReference type="Gene3D" id="1.10.3730.10">
    <property type="entry name" value="ProC C-terminal domain-like"/>
    <property type="match status" value="1"/>
</dbReference>
<name>A0A9D2VL00_9ACTN</name>
<dbReference type="EMBL" id="DYZL01000158">
    <property type="protein sequence ID" value="HJH43613.1"/>
    <property type="molecule type" value="Genomic_DNA"/>
</dbReference>
<dbReference type="GO" id="GO:0055129">
    <property type="term" value="P:L-proline biosynthetic process"/>
    <property type="evidence" value="ECO:0007669"/>
    <property type="project" value="UniProtKB-UniRule"/>
</dbReference>
<evidence type="ECO:0000313" key="11">
    <source>
        <dbReference type="Proteomes" id="UP000789325"/>
    </source>
</evidence>
<dbReference type="HAMAP" id="MF_01925">
    <property type="entry name" value="P5C_reductase"/>
    <property type="match status" value="1"/>
</dbReference>
<dbReference type="RefSeq" id="WP_273532774.1">
    <property type="nucleotide sequence ID" value="NZ_DBEYRC010000128.1"/>
</dbReference>
<reference evidence="10" key="2">
    <citation type="submission" date="2021-09" db="EMBL/GenBank/DDBJ databases">
        <authorList>
            <person name="Gilroy R."/>
        </authorList>
    </citation>
    <scope>NUCLEOTIDE SEQUENCE</scope>
    <source>
        <strain evidence="10">USAMLcec12-2067</strain>
    </source>
</reference>
<feature type="domain" description="Pyrroline-5-carboxylate reductase catalytic N-terminal" evidence="8">
    <location>
        <begin position="10"/>
        <end position="103"/>
    </location>
</feature>
<comment type="similarity">
    <text evidence="1 5">Belongs to the pyrroline-5-carboxylate reductase family.</text>
</comment>
<dbReference type="Gene3D" id="3.40.50.720">
    <property type="entry name" value="NAD(P)-binding Rossmann-like Domain"/>
    <property type="match status" value="1"/>
</dbReference>
<evidence type="ECO:0000256" key="1">
    <source>
        <dbReference type="ARBA" id="ARBA00005525"/>
    </source>
</evidence>
<dbReference type="SUPFAM" id="SSF51735">
    <property type="entry name" value="NAD(P)-binding Rossmann-fold domains"/>
    <property type="match status" value="1"/>
</dbReference>
<dbReference type="InterPro" id="IPR008927">
    <property type="entry name" value="6-PGluconate_DH-like_C_sf"/>
</dbReference>
<evidence type="ECO:0000256" key="7">
    <source>
        <dbReference type="PIRSR" id="PIRSR000193-1"/>
    </source>
</evidence>
<evidence type="ECO:0000313" key="10">
    <source>
        <dbReference type="EMBL" id="HJH43613.1"/>
    </source>
</evidence>
<dbReference type="FunFam" id="1.10.3730.10:FF:000001">
    <property type="entry name" value="Pyrroline-5-carboxylate reductase"/>
    <property type="match status" value="1"/>
</dbReference>
<comment type="function">
    <text evidence="4 5">Catalyzes the reduction of 1-pyrroline-5-carboxylate (PCA) to L-proline.</text>
</comment>
<dbReference type="PIRSF" id="PIRSF000193">
    <property type="entry name" value="Pyrrol-5-carb_rd"/>
    <property type="match status" value="1"/>
</dbReference>
<dbReference type="EC" id="1.5.1.2" evidence="5 6"/>
<comment type="pathway">
    <text evidence="5">Amino-acid biosynthesis; L-proline biosynthesis; L-proline from L-glutamate 5-semialdehyde: step 1/1.</text>
</comment>
<proteinExistence type="inferred from homology"/>
<comment type="caution">
    <text evidence="10">The sequence shown here is derived from an EMBL/GenBank/DDBJ whole genome shotgun (WGS) entry which is preliminary data.</text>
</comment>
<feature type="binding site" evidence="7">
    <location>
        <begin position="13"/>
        <end position="18"/>
    </location>
    <ligand>
        <name>NADP(+)</name>
        <dbReference type="ChEBI" id="CHEBI:58349"/>
    </ligand>
</feature>
<dbReference type="PANTHER" id="PTHR11645">
    <property type="entry name" value="PYRROLINE-5-CARBOXYLATE REDUCTASE"/>
    <property type="match status" value="1"/>
</dbReference>
<evidence type="ECO:0000256" key="2">
    <source>
        <dbReference type="ARBA" id="ARBA00022857"/>
    </source>
</evidence>
<protein>
    <recommendedName>
        <fullName evidence="5 6">Pyrroline-5-carboxylate reductase</fullName>
        <shortName evidence="5">P5C reductase</shortName>
        <shortName evidence="5">P5CR</shortName>
        <ecNumber evidence="5 6">1.5.1.2</ecNumber>
    </recommendedName>
    <alternativeName>
        <fullName evidence="5">PCA reductase</fullName>
    </alternativeName>
</protein>
<dbReference type="InterPro" id="IPR000304">
    <property type="entry name" value="Pyrroline-COOH_reductase"/>
</dbReference>
<evidence type="ECO:0000256" key="5">
    <source>
        <dbReference type="HAMAP-Rule" id="MF_01925"/>
    </source>
</evidence>
<keyword evidence="3 5" id="KW-0560">Oxidoreductase</keyword>
<comment type="catalytic activity">
    <reaction evidence="5">
        <text>L-proline + NADP(+) = (S)-1-pyrroline-5-carboxylate + NADPH + 2 H(+)</text>
        <dbReference type="Rhea" id="RHEA:14109"/>
        <dbReference type="ChEBI" id="CHEBI:15378"/>
        <dbReference type="ChEBI" id="CHEBI:17388"/>
        <dbReference type="ChEBI" id="CHEBI:57783"/>
        <dbReference type="ChEBI" id="CHEBI:58349"/>
        <dbReference type="ChEBI" id="CHEBI:60039"/>
        <dbReference type="EC" id="1.5.1.2"/>
    </reaction>
</comment>
<dbReference type="InterPro" id="IPR036291">
    <property type="entry name" value="NAD(P)-bd_dom_sf"/>
</dbReference>
<comment type="subcellular location">
    <subcellularLocation>
        <location evidence="5">Cytoplasm</location>
    </subcellularLocation>
</comment>
<dbReference type="PANTHER" id="PTHR11645:SF0">
    <property type="entry name" value="PYRROLINE-5-CARBOXYLATE REDUCTASE 3"/>
    <property type="match status" value="1"/>
</dbReference>
<keyword evidence="5" id="KW-0028">Amino-acid biosynthesis</keyword>
<keyword evidence="5" id="KW-0963">Cytoplasm</keyword>
<evidence type="ECO:0000259" key="9">
    <source>
        <dbReference type="Pfam" id="PF14748"/>
    </source>
</evidence>
<evidence type="ECO:0000256" key="3">
    <source>
        <dbReference type="ARBA" id="ARBA00023002"/>
    </source>
</evidence>
<sequence length="266" mass="27457">MAKKASEVEVGFIGFGNMAQAMARGLVDSGVLPGARIHACAAHFDKLQTTAAKLGANAHRDAGEVVEASDFVVLAVKPYLVEQVVAPVRDLLADKAVISVAAGRDFAFYEDVLASGSRHLSTIPNTPIAVGAGVIACERRHSLTTEQLETFESLFGQIALIEWVDGALLSTASSVAGCGPAFAAMFLEALGDAGVKHGLPRATAYRLAAQMMMGTAKLHLETGEHPGAMKDAVCSPGGTTIKGVAALEKDGFRGAVIDAIDAIQGA</sequence>
<comment type="catalytic activity">
    <reaction evidence="5">
        <text>L-proline + NAD(+) = (S)-1-pyrroline-5-carboxylate + NADH + 2 H(+)</text>
        <dbReference type="Rhea" id="RHEA:14105"/>
        <dbReference type="ChEBI" id="CHEBI:15378"/>
        <dbReference type="ChEBI" id="CHEBI:17388"/>
        <dbReference type="ChEBI" id="CHEBI:57540"/>
        <dbReference type="ChEBI" id="CHEBI:57945"/>
        <dbReference type="ChEBI" id="CHEBI:60039"/>
        <dbReference type="EC" id="1.5.1.2"/>
    </reaction>
</comment>
<feature type="binding site" evidence="7">
    <location>
        <begin position="75"/>
        <end position="78"/>
    </location>
    <ligand>
        <name>NADP(+)</name>
        <dbReference type="ChEBI" id="CHEBI:58349"/>
    </ligand>
</feature>
<evidence type="ECO:0000256" key="6">
    <source>
        <dbReference type="NCBIfam" id="TIGR00112"/>
    </source>
</evidence>
<dbReference type="SUPFAM" id="SSF48179">
    <property type="entry name" value="6-phosphogluconate dehydrogenase C-terminal domain-like"/>
    <property type="match status" value="1"/>
</dbReference>
<organism evidence="10 11">
    <name type="scientific">Rubneribacter badeniensis</name>
    <dbReference type="NCBI Taxonomy" id="2070688"/>
    <lineage>
        <taxon>Bacteria</taxon>
        <taxon>Bacillati</taxon>
        <taxon>Actinomycetota</taxon>
        <taxon>Coriobacteriia</taxon>
        <taxon>Eggerthellales</taxon>
        <taxon>Eggerthellaceae</taxon>
        <taxon>Rubneribacter</taxon>
    </lineage>
</organism>
<dbReference type="Proteomes" id="UP000789325">
    <property type="component" value="Unassembled WGS sequence"/>
</dbReference>
<reference evidence="10" key="1">
    <citation type="journal article" date="2021" name="PeerJ">
        <title>Extensive microbial diversity within the chicken gut microbiome revealed by metagenomics and culture.</title>
        <authorList>
            <person name="Gilroy R."/>
            <person name="Ravi A."/>
            <person name="Getino M."/>
            <person name="Pursley I."/>
            <person name="Horton D.L."/>
            <person name="Alikhan N.F."/>
            <person name="Baker D."/>
            <person name="Gharbi K."/>
            <person name="Hall N."/>
            <person name="Watson M."/>
            <person name="Adriaenssens E.M."/>
            <person name="Foster-Nyarko E."/>
            <person name="Jarju S."/>
            <person name="Secka A."/>
            <person name="Antonio M."/>
            <person name="Oren A."/>
            <person name="Chaudhuri R.R."/>
            <person name="La Ragione R."/>
            <person name="Hildebrand F."/>
            <person name="Pallen M.J."/>
        </authorList>
    </citation>
    <scope>NUCLEOTIDE SEQUENCE</scope>
    <source>
        <strain evidence="10">USAMLcec12-2067</strain>
    </source>
</reference>
<dbReference type="GO" id="GO:0004735">
    <property type="term" value="F:pyrroline-5-carboxylate reductase activity"/>
    <property type="evidence" value="ECO:0007669"/>
    <property type="project" value="UniProtKB-UniRule"/>
</dbReference>
<gene>
    <name evidence="5 10" type="primary">proC</name>
    <name evidence="10" type="ORF">K8V16_07430</name>
</gene>